<sequence>MSAARGGKASSRVEDAITVRSDKLKELRVVVSYWKEFSAVISSAA</sequence>
<protein>
    <submittedName>
        <fullName evidence="1">Uncharacterized protein</fullName>
    </submittedName>
</protein>
<gene>
    <name evidence="1" type="ORF">SAMN06296273_2475</name>
</gene>
<dbReference type="AlphaFoldDB" id="A0A285C0B4"/>
<organism evidence="1 2">
    <name type="scientific">Nitrosomonas ureae</name>
    <dbReference type="NCBI Taxonomy" id="44577"/>
    <lineage>
        <taxon>Bacteria</taxon>
        <taxon>Pseudomonadati</taxon>
        <taxon>Pseudomonadota</taxon>
        <taxon>Betaproteobacteria</taxon>
        <taxon>Nitrosomonadales</taxon>
        <taxon>Nitrosomonadaceae</taxon>
        <taxon>Nitrosomonas</taxon>
    </lineage>
</organism>
<accession>A0A285C0B4</accession>
<dbReference type="RefSeq" id="WP_172424120.1">
    <property type="nucleotide sequence ID" value="NZ_LT907782.1"/>
</dbReference>
<proteinExistence type="predicted"/>
<name>A0A285C0B4_9PROT</name>
<evidence type="ECO:0000313" key="1">
    <source>
        <dbReference type="EMBL" id="SNX61017.1"/>
    </source>
</evidence>
<reference evidence="1 2" key="1">
    <citation type="submission" date="2017-08" db="EMBL/GenBank/DDBJ databases">
        <authorList>
            <person name="de Groot N.N."/>
        </authorList>
    </citation>
    <scope>NUCLEOTIDE SEQUENCE [LARGE SCALE GENOMIC DNA]</scope>
    <source>
        <strain evidence="1 2">Nm15</strain>
    </source>
</reference>
<dbReference type="EMBL" id="LT907782">
    <property type="protein sequence ID" value="SNX61017.1"/>
    <property type="molecule type" value="Genomic_DNA"/>
</dbReference>
<evidence type="ECO:0000313" key="2">
    <source>
        <dbReference type="Proteomes" id="UP000242498"/>
    </source>
</evidence>
<dbReference type="Proteomes" id="UP000242498">
    <property type="component" value="Chromosome I"/>
</dbReference>